<dbReference type="SUPFAM" id="SSF56281">
    <property type="entry name" value="Metallo-hydrolase/oxidoreductase"/>
    <property type="match status" value="1"/>
</dbReference>
<sequence length="175" mass="19255">MRLTFLGAAGEVTGSCFLIETPQVRFLVDCGMFQGGREADRKNREAFDCGPETIDFVLLTHAHIDHSGLLPCLAMLGFRGPIYTTAATADLLTVMSRTVPIFRKRKPSGRSERVIAITAGAALMPRRFIPSCRRRPACGRSGARITMRKSSRILQCVVFFAMPATFSVRPSSNWG</sequence>
<dbReference type="CDD" id="cd16295">
    <property type="entry name" value="TTHA0252-CPSF-like_MBL-fold"/>
    <property type="match status" value="1"/>
</dbReference>
<dbReference type="RefSeq" id="WP_371265886.1">
    <property type="nucleotide sequence ID" value="NZ_FPBZ01000016.1"/>
</dbReference>
<dbReference type="Gene3D" id="3.60.15.10">
    <property type="entry name" value="Ribonuclease Z/Hydroxyacylglutathione hydrolase-like"/>
    <property type="match status" value="1"/>
</dbReference>
<dbReference type="AlphaFoldDB" id="A0A1I7I9L0"/>
<evidence type="ECO:0000259" key="1">
    <source>
        <dbReference type="SMART" id="SM00849"/>
    </source>
</evidence>
<evidence type="ECO:0000313" key="3">
    <source>
        <dbReference type="Proteomes" id="UP000182649"/>
    </source>
</evidence>
<organism evidence="2 3">
    <name type="scientific">Nitrosospira multiformis</name>
    <dbReference type="NCBI Taxonomy" id="1231"/>
    <lineage>
        <taxon>Bacteria</taxon>
        <taxon>Pseudomonadati</taxon>
        <taxon>Pseudomonadota</taxon>
        <taxon>Betaproteobacteria</taxon>
        <taxon>Nitrosomonadales</taxon>
        <taxon>Nitrosomonadaceae</taxon>
        <taxon>Nitrosospira</taxon>
    </lineage>
</organism>
<dbReference type="PANTHER" id="PTHR11203:SF37">
    <property type="entry name" value="INTEGRATOR COMPLEX SUBUNIT 11"/>
    <property type="match status" value="1"/>
</dbReference>
<feature type="domain" description="Metallo-beta-lactamase" evidence="1">
    <location>
        <begin position="13"/>
        <end position="162"/>
    </location>
</feature>
<dbReference type="PANTHER" id="PTHR11203">
    <property type="entry name" value="CLEAVAGE AND POLYADENYLATION SPECIFICITY FACTOR FAMILY MEMBER"/>
    <property type="match status" value="1"/>
</dbReference>
<dbReference type="InterPro" id="IPR050698">
    <property type="entry name" value="MBL"/>
</dbReference>
<accession>A0A1I7I9L0</accession>
<dbReference type="InterPro" id="IPR036866">
    <property type="entry name" value="RibonucZ/Hydroxyglut_hydro"/>
</dbReference>
<name>A0A1I7I9L0_9PROT</name>
<evidence type="ECO:0000313" key="2">
    <source>
        <dbReference type="EMBL" id="SFU69673.1"/>
    </source>
</evidence>
<reference evidence="2 3" key="1">
    <citation type="submission" date="2016-10" db="EMBL/GenBank/DDBJ databases">
        <authorList>
            <person name="de Groot N.N."/>
        </authorList>
    </citation>
    <scope>NUCLEOTIDE SEQUENCE [LARGE SCALE GENOMIC DNA]</scope>
    <source>
        <strain evidence="2 3">Nl14</strain>
    </source>
</reference>
<dbReference type="Pfam" id="PF00753">
    <property type="entry name" value="Lactamase_B"/>
    <property type="match status" value="1"/>
</dbReference>
<proteinExistence type="predicted"/>
<dbReference type="Proteomes" id="UP000182649">
    <property type="component" value="Unassembled WGS sequence"/>
</dbReference>
<dbReference type="EMBL" id="FPBZ01000016">
    <property type="protein sequence ID" value="SFU69673.1"/>
    <property type="molecule type" value="Genomic_DNA"/>
</dbReference>
<dbReference type="InterPro" id="IPR001279">
    <property type="entry name" value="Metallo-B-lactamas"/>
</dbReference>
<gene>
    <name evidence="2" type="ORF">SAMN05216417_11641</name>
</gene>
<dbReference type="GO" id="GO:0004521">
    <property type="term" value="F:RNA endonuclease activity"/>
    <property type="evidence" value="ECO:0007669"/>
    <property type="project" value="TreeGrafter"/>
</dbReference>
<protein>
    <submittedName>
        <fullName evidence="2">Metallo-beta-lactamase superfamily protein</fullName>
    </submittedName>
</protein>
<dbReference type="SMART" id="SM00849">
    <property type="entry name" value="Lactamase_B"/>
    <property type="match status" value="1"/>
</dbReference>